<organism evidence="2 3">
    <name type="scientific">Dolichospermum heterosporum TAC447</name>
    <dbReference type="NCBI Taxonomy" id="747523"/>
    <lineage>
        <taxon>Bacteria</taxon>
        <taxon>Bacillati</taxon>
        <taxon>Cyanobacteriota</taxon>
        <taxon>Cyanophyceae</taxon>
        <taxon>Nostocales</taxon>
        <taxon>Aphanizomenonaceae</taxon>
        <taxon>Dolichospermum</taxon>
        <taxon>Dolichospermum heterosporum</taxon>
    </lineage>
</organism>
<keyword evidence="3" id="KW-1185">Reference proteome</keyword>
<dbReference type="RefSeq" id="WP_257120726.1">
    <property type="nucleotide sequence ID" value="NZ_CP099464.1"/>
</dbReference>
<gene>
    <name evidence="2" type="ORF">NG743_19700</name>
</gene>
<dbReference type="Proteomes" id="UP001057561">
    <property type="component" value="Chromosome"/>
</dbReference>
<feature type="transmembrane region" description="Helical" evidence="1">
    <location>
        <begin position="42"/>
        <end position="60"/>
    </location>
</feature>
<protein>
    <submittedName>
        <fullName evidence="2">Uncharacterized protein</fullName>
    </submittedName>
</protein>
<name>A0ABY5LU23_9CYAN</name>
<feature type="transmembrane region" description="Helical" evidence="1">
    <location>
        <begin position="6"/>
        <end position="30"/>
    </location>
</feature>
<evidence type="ECO:0000313" key="2">
    <source>
        <dbReference type="EMBL" id="UUO14247.1"/>
    </source>
</evidence>
<proteinExistence type="predicted"/>
<evidence type="ECO:0000256" key="1">
    <source>
        <dbReference type="SAM" id="Phobius"/>
    </source>
</evidence>
<sequence>MQKQYIYSILGLFVGAFINVLFNLIAAAIQQRTIGEKFNNQTIWWMAIFATLGLLVGYWLSLKSESSNKAKHQGGIRGRRMKTKKGRFRAEETTGQGIDLEDVEAEGDVDLIGTHLQNDKYRNSILPNVPGSIDANSLNAGGNIAIFNGSLPLAEQLNYFQDQLNISSSHPDSYPSARLQSYWNIWRKLQLLRLAGEELWKGASENNIMNFSQLLNEILLKLDESAIFFEEEEYMRLREILNVFGNFRLGKIRLIDIRNEEDLYLISPSQARRQIERNLRYKCEYEELLDKIRVSFRDRLRC</sequence>
<accession>A0ABY5LU23</accession>
<reference evidence="2" key="1">
    <citation type="submission" date="2022-06" db="EMBL/GenBank/DDBJ databases">
        <title>Nostosin G and Spiroidesin B from the Cyanobacterium Dolichospermum sp. NIES-1697.</title>
        <authorList>
            <person name="Phan C.-S."/>
            <person name="Mehjabin J.J."/>
            <person name="Anas A.R.J."/>
            <person name="Hayasaka M."/>
            <person name="Onoki R."/>
            <person name="Wang J."/>
            <person name="Umezawa T."/>
            <person name="Washio K."/>
            <person name="Morikawa M."/>
            <person name="Okino T."/>
        </authorList>
    </citation>
    <scope>NUCLEOTIDE SEQUENCE</scope>
    <source>
        <strain evidence="2">NIES-1697</strain>
    </source>
</reference>
<evidence type="ECO:0000313" key="3">
    <source>
        <dbReference type="Proteomes" id="UP001057561"/>
    </source>
</evidence>
<keyword evidence="1" id="KW-0812">Transmembrane</keyword>
<dbReference type="EMBL" id="CP099464">
    <property type="protein sequence ID" value="UUO14247.1"/>
    <property type="molecule type" value="Genomic_DNA"/>
</dbReference>
<keyword evidence="1" id="KW-1133">Transmembrane helix</keyword>
<keyword evidence="1" id="KW-0472">Membrane</keyword>